<name>A0A0F9MRI9_9ZZZZ</name>
<organism evidence="1">
    <name type="scientific">marine sediment metagenome</name>
    <dbReference type="NCBI Taxonomy" id="412755"/>
    <lineage>
        <taxon>unclassified sequences</taxon>
        <taxon>metagenomes</taxon>
        <taxon>ecological metagenomes</taxon>
    </lineage>
</organism>
<comment type="caution">
    <text evidence="1">The sequence shown here is derived from an EMBL/GenBank/DDBJ whole genome shotgun (WGS) entry which is preliminary data.</text>
</comment>
<dbReference type="AlphaFoldDB" id="A0A0F9MRI9"/>
<dbReference type="EMBL" id="LAZR01005190">
    <property type="protein sequence ID" value="KKN02032.1"/>
    <property type="molecule type" value="Genomic_DNA"/>
</dbReference>
<protein>
    <submittedName>
        <fullName evidence="1">Uncharacterized protein</fullName>
    </submittedName>
</protein>
<evidence type="ECO:0000313" key="1">
    <source>
        <dbReference type="EMBL" id="KKN02032.1"/>
    </source>
</evidence>
<gene>
    <name evidence="1" type="ORF">LCGC14_1121730</name>
</gene>
<reference evidence="1" key="1">
    <citation type="journal article" date="2015" name="Nature">
        <title>Complex archaea that bridge the gap between prokaryotes and eukaryotes.</title>
        <authorList>
            <person name="Spang A."/>
            <person name="Saw J.H."/>
            <person name="Jorgensen S.L."/>
            <person name="Zaremba-Niedzwiedzka K."/>
            <person name="Martijn J."/>
            <person name="Lind A.E."/>
            <person name="van Eijk R."/>
            <person name="Schleper C."/>
            <person name="Guy L."/>
            <person name="Ettema T.J."/>
        </authorList>
    </citation>
    <scope>NUCLEOTIDE SEQUENCE</scope>
</reference>
<sequence length="263" mass="30024">MKLELAQMITLTSYGNAYLTNKSISLDLNHTTTKSCKKIDFIELITKGEISEEIPLASNPNEWFEYLRANSVIKLKLHFPPTGGDRISASLIGGGGTWIIEAFKGSVSDIWHVKWNFNPYGDKTRIWSITYGLTSKNYNHPVIKYPQLEYWHKKLIVGITKIKKFAEKQSLGQFIDIFQNALDYIISDDPLSLTVHNDLVPLEMYEIKAKQIFAACTKAWIVAMVNWNDLSFKGKIQKEYTKLSDDLYLKICRALMVATNSSQ</sequence>
<accession>A0A0F9MRI9</accession>
<proteinExistence type="predicted"/>